<reference evidence="1" key="1">
    <citation type="submission" date="2023-04" db="EMBL/GenBank/DDBJ databases">
        <title>Draft Genome sequencing of Naganishia species isolated from polar environments using Oxford Nanopore Technology.</title>
        <authorList>
            <person name="Leo P."/>
            <person name="Venkateswaran K."/>
        </authorList>
    </citation>
    <scope>NUCLEOTIDE SEQUENCE</scope>
    <source>
        <strain evidence="1">DBVPG 5303</strain>
    </source>
</reference>
<comment type="caution">
    <text evidence="1">The sequence shown here is derived from an EMBL/GenBank/DDBJ whole genome shotgun (WGS) entry which is preliminary data.</text>
</comment>
<accession>A0ACC2XQK3</accession>
<evidence type="ECO:0000313" key="2">
    <source>
        <dbReference type="Proteomes" id="UP001234202"/>
    </source>
</evidence>
<gene>
    <name evidence="1" type="ORF">QFC24_002042</name>
</gene>
<name>A0ACC2XQK3_9TREE</name>
<evidence type="ECO:0000313" key="1">
    <source>
        <dbReference type="EMBL" id="KAJ9126310.1"/>
    </source>
</evidence>
<dbReference type="Proteomes" id="UP001234202">
    <property type="component" value="Unassembled WGS sequence"/>
</dbReference>
<proteinExistence type="predicted"/>
<keyword evidence="2" id="KW-1185">Reference proteome</keyword>
<organism evidence="1 2">
    <name type="scientific">Naganishia onofrii</name>
    <dbReference type="NCBI Taxonomy" id="1851511"/>
    <lineage>
        <taxon>Eukaryota</taxon>
        <taxon>Fungi</taxon>
        <taxon>Dikarya</taxon>
        <taxon>Basidiomycota</taxon>
        <taxon>Agaricomycotina</taxon>
        <taxon>Tremellomycetes</taxon>
        <taxon>Filobasidiales</taxon>
        <taxon>Filobasidiaceae</taxon>
        <taxon>Naganishia</taxon>
    </lineage>
</organism>
<sequence>MKHIALQEGTLPQPLVAQTHLRQLTSTILQSSRIIVVAGAGISCASGIPDFRSQEGLYALCPSSTSSSITGQDLFSAHCLSRPDTLAAFNTFIGNLSTLCAKAVPTQTHTLLRALEARPKLSPRGGKKGRGEGKGRLLRVYTQNIDGLEDKVGLGSGIGPVVKKGILGSPATSSSSSTIVPLIVKLHGSLSDSRCTLCQTTIRTTPEFTSLYTAGTSPSCPTCADRSAMRAARSARGIKIGGLRPALVLYDEPHPDAEKIGNIQVKDVDPAKGREPEMVIVMGTSLKVHGVKNFLRSLIKTIRATHSSETGHATHRIAFINKTAPPAEFKDAFDVWIQGDCDHWASLTEAEWRRQRPWEWEIQEKLALSAYSGTQLKVVVDGKAKSGKENMPVPPPTSNSGSTASLKRKREDTPNITTPRKSSQTSRPPFQSAQSNFTAPLSPSPTPTFTRHRRRIDDSDTEDDVVQDSEPDRQLRARTSQRVRQPVTPSLSKAAKGSMVLPDTPPRSPSKARSMMATLRSSRRSCVAR</sequence>
<protein>
    <submittedName>
        <fullName evidence="1">Uncharacterized protein</fullName>
    </submittedName>
</protein>
<dbReference type="EMBL" id="JASBWV010000005">
    <property type="protein sequence ID" value="KAJ9126310.1"/>
    <property type="molecule type" value="Genomic_DNA"/>
</dbReference>